<organism evidence="1 2">
    <name type="scientific">Onchocerca volvulus</name>
    <dbReference type="NCBI Taxonomy" id="6282"/>
    <lineage>
        <taxon>Eukaryota</taxon>
        <taxon>Metazoa</taxon>
        <taxon>Ecdysozoa</taxon>
        <taxon>Nematoda</taxon>
        <taxon>Chromadorea</taxon>
        <taxon>Rhabditida</taxon>
        <taxon>Spirurina</taxon>
        <taxon>Spiruromorpha</taxon>
        <taxon>Filarioidea</taxon>
        <taxon>Onchocercidae</taxon>
        <taxon>Onchocerca</taxon>
    </lineage>
</organism>
<evidence type="ECO:0000313" key="1">
    <source>
        <dbReference type="EnsemblMetazoa" id="OVOC11318.1"/>
    </source>
</evidence>
<accession>A0A8R1TKS3</accession>
<sequence>MLIEQVLSSRCKLTADKSETPDKMKLVQLKGANFSAMNETFQHLTLVDKDENAAIERRKIFEFLQRITMMKNENICEIVKNFRVDRLFTLEEKEKVFLACSRIIREFSKQILIIKI</sequence>
<keyword evidence="2" id="KW-1185">Reference proteome</keyword>
<dbReference type="Proteomes" id="UP000024404">
    <property type="component" value="Unassembled WGS sequence"/>
</dbReference>
<name>A0A8R1TKS3_ONCVO</name>
<proteinExistence type="predicted"/>
<dbReference type="EnsemblMetazoa" id="OVOC11318.1">
    <property type="protein sequence ID" value="OVOC11318.1"/>
    <property type="gene ID" value="WBGene00248127"/>
</dbReference>
<evidence type="ECO:0000313" key="2">
    <source>
        <dbReference type="Proteomes" id="UP000024404"/>
    </source>
</evidence>
<reference evidence="1" key="2">
    <citation type="submission" date="2022-06" db="UniProtKB">
        <authorList>
            <consortium name="EnsemblMetazoa"/>
        </authorList>
    </citation>
    <scope>IDENTIFICATION</scope>
</reference>
<dbReference type="EMBL" id="CMVM020000351">
    <property type="status" value="NOT_ANNOTATED_CDS"/>
    <property type="molecule type" value="Genomic_DNA"/>
</dbReference>
<dbReference type="AlphaFoldDB" id="A0A8R1TKS3"/>
<reference evidence="2" key="1">
    <citation type="submission" date="2013-10" db="EMBL/GenBank/DDBJ databases">
        <title>Genome sequencing of Onchocerca volvulus.</title>
        <authorList>
            <person name="Cotton J."/>
            <person name="Tsai J."/>
            <person name="Stanley E."/>
            <person name="Tracey A."/>
            <person name="Holroyd N."/>
            <person name="Lustigman S."/>
            <person name="Berriman M."/>
        </authorList>
    </citation>
    <scope>NUCLEOTIDE SEQUENCE</scope>
</reference>
<protein>
    <submittedName>
        <fullName evidence="1">Uncharacterized protein</fullName>
    </submittedName>
</protein>